<dbReference type="PANTHER" id="PTHR34289">
    <property type="entry name" value="PROTEIN, PUTATIVE (DUF819)-RELATED"/>
    <property type="match status" value="1"/>
</dbReference>
<keyword evidence="1" id="KW-1133">Transmembrane helix</keyword>
<evidence type="ECO:0000313" key="3">
    <source>
        <dbReference type="Proteomes" id="UP000245489"/>
    </source>
</evidence>
<keyword evidence="1" id="KW-0812">Transmembrane</keyword>
<keyword evidence="3" id="KW-1185">Reference proteome</keyword>
<evidence type="ECO:0000313" key="2">
    <source>
        <dbReference type="EMBL" id="PWK26937.1"/>
    </source>
</evidence>
<feature type="transmembrane region" description="Helical" evidence="1">
    <location>
        <begin position="343"/>
        <end position="361"/>
    </location>
</feature>
<feature type="transmembrane region" description="Helical" evidence="1">
    <location>
        <begin position="431"/>
        <end position="459"/>
    </location>
</feature>
<feature type="transmembrane region" description="Helical" evidence="1">
    <location>
        <begin position="86"/>
        <end position="103"/>
    </location>
</feature>
<feature type="transmembrane region" description="Helical" evidence="1">
    <location>
        <begin position="279"/>
        <end position="301"/>
    </location>
</feature>
<feature type="transmembrane region" description="Helical" evidence="1">
    <location>
        <begin position="48"/>
        <end position="74"/>
    </location>
</feature>
<dbReference type="InterPro" id="IPR008537">
    <property type="entry name" value="DUF819"/>
</dbReference>
<accession>A0A316EC57</accession>
<comment type="caution">
    <text evidence="2">The sequence shown here is derived from an EMBL/GenBank/DDBJ whole genome shotgun (WGS) entry which is preliminary data.</text>
</comment>
<keyword evidence="1" id="KW-0472">Membrane</keyword>
<feature type="transmembrane region" description="Helical" evidence="1">
    <location>
        <begin position="123"/>
        <end position="141"/>
    </location>
</feature>
<sequence length="461" mass="50973">MVKSRKISENLLNQYNQWSIVCLVTNPLLLRKIIGQEFLAFFYYLKFIIMQTTLITNDAVVFGILLAIIYFTFYTSSLQSRFWQRFYLFLPSILICYFVPGLLNSFNIISGENSKLYDVASKYLLPACLVYFTISIDFQALKRLGAKAIIVFLAGSVGVIVGGPASIWIVKMISPETVSGETWRGLATIAGSWIGGSANQTALKEVFNPSAEVFSQAIAVDVLTAELWLALLLYGVGNAYKLDKWFGADNSGVEEIREKIEKEFSDNQRNPNVNDLLKILFVGFGTTTIAYVCADLIVPFIENNYPNLKKFSLTSTSFWVISLVTLFGILLSKTPLREIEKVGASKFGSIFLFILITTIGMKMDILAALEKPQLFLVGIIWMFFHALFTLLAAYFTKAPYFFTAVGSQANVGGAASASVVAAAFHPSLASVGVLLAILGYALGTYLGYLTGLMMQWVVLNL</sequence>
<protein>
    <submittedName>
        <fullName evidence="2">Putative membrane protein</fullName>
    </submittedName>
</protein>
<feature type="transmembrane region" description="Helical" evidence="1">
    <location>
        <begin position="213"/>
        <end position="236"/>
    </location>
</feature>
<evidence type="ECO:0000256" key="1">
    <source>
        <dbReference type="SAM" id="Phobius"/>
    </source>
</evidence>
<organism evidence="2 3">
    <name type="scientific">Arcicella aurantiaca</name>
    <dbReference type="NCBI Taxonomy" id="591202"/>
    <lineage>
        <taxon>Bacteria</taxon>
        <taxon>Pseudomonadati</taxon>
        <taxon>Bacteroidota</taxon>
        <taxon>Cytophagia</taxon>
        <taxon>Cytophagales</taxon>
        <taxon>Flectobacillaceae</taxon>
        <taxon>Arcicella</taxon>
    </lineage>
</organism>
<feature type="transmembrane region" description="Helical" evidence="1">
    <location>
        <begin position="148"/>
        <end position="170"/>
    </location>
</feature>
<reference evidence="2 3" key="1">
    <citation type="submission" date="2018-05" db="EMBL/GenBank/DDBJ databases">
        <title>Genomic Encyclopedia of Archaeal and Bacterial Type Strains, Phase II (KMG-II): from individual species to whole genera.</title>
        <authorList>
            <person name="Goeker M."/>
        </authorList>
    </citation>
    <scope>NUCLEOTIDE SEQUENCE [LARGE SCALE GENOMIC DNA]</scope>
    <source>
        <strain evidence="2 3">DSM 22214</strain>
    </source>
</reference>
<feature type="transmembrane region" description="Helical" evidence="1">
    <location>
        <begin position="313"/>
        <end position="331"/>
    </location>
</feature>
<name>A0A316EC57_9BACT</name>
<dbReference type="AlphaFoldDB" id="A0A316EC57"/>
<dbReference type="PANTHER" id="PTHR34289:SF8">
    <property type="entry name" value="DUF819 DOMAIN-CONTAINING PROTEIN"/>
    <property type="match status" value="1"/>
</dbReference>
<proteinExistence type="predicted"/>
<dbReference type="EMBL" id="QGGO01000009">
    <property type="protein sequence ID" value="PWK26937.1"/>
    <property type="molecule type" value="Genomic_DNA"/>
</dbReference>
<feature type="transmembrane region" description="Helical" evidence="1">
    <location>
        <begin position="373"/>
        <end position="394"/>
    </location>
</feature>
<feature type="transmembrane region" description="Helical" evidence="1">
    <location>
        <begin position="401"/>
        <end position="425"/>
    </location>
</feature>
<dbReference type="Pfam" id="PF05684">
    <property type="entry name" value="DUF819"/>
    <property type="match status" value="1"/>
</dbReference>
<dbReference type="Proteomes" id="UP000245489">
    <property type="component" value="Unassembled WGS sequence"/>
</dbReference>
<gene>
    <name evidence="2" type="ORF">LV89_02143</name>
</gene>